<sequence>MRATGDDEFLSRNGIDILVETARMWADLGFWRKVEGKGESFRIHGVTGPDEYTTVVNDNLYTNVMARFNLRVAVASLHKAPRPMARAVREGGRAPGHRPGRGRRVGARRRRHGDPVGRTAWEFTRRTRSSTSVRCGTSRTRPPTSGRCCCTSTR</sequence>
<evidence type="ECO:0000256" key="1">
    <source>
        <dbReference type="SAM" id="MobiDB-lite"/>
    </source>
</evidence>
<evidence type="ECO:0000259" key="2">
    <source>
        <dbReference type="Pfam" id="PF03632"/>
    </source>
</evidence>
<evidence type="ECO:0000313" key="3">
    <source>
        <dbReference type="EMBL" id="GMA35022.1"/>
    </source>
</evidence>
<comment type="caution">
    <text evidence="3">The sequence shown here is derived from an EMBL/GenBank/DDBJ whole genome shotgun (WGS) entry which is preliminary data.</text>
</comment>
<accession>A0ABQ6IAY8</accession>
<organism evidence="3 4">
    <name type="scientific">Demequina litorisediminis</name>
    <dbReference type="NCBI Taxonomy" id="1849022"/>
    <lineage>
        <taxon>Bacteria</taxon>
        <taxon>Bacillati</taxon>
        <taxon>Actinomycetota</taxon>
        <taxon>Actinomycetes</taxon>
        <taxon>Micrococcales</taxon>
        <taxon>Demequinaceae</taxon>
        <taxon>Demequina</taxon>
    </lineage>
</organism>
<dbReference type="Proteomes" id="UP001157125">
    <property type="component" value="Unassembled WGS sequence"/>
</dbReference>
<dbReference type="PANTHER" id="PTHR11051">
    <property type="entry name" value="GLYCOSYL HYDROLASE-RELATED"/>
    <property type="match status" value="1"/>
</dbReference>
<dbReference type="Pfam" id="PF03632">
    <property type="entry name" value="Glyco_hydro_65m"/>
    <property type="match status" value="1"/>
</dbReference>
<dbReference type="InterPro" id="IPR005195">
    <property type="entry name" value="Glyco_hydro_65_M"/>
</dbReference>
<feature type="domain" description="Glycoside hydrolase family 65 central catalytic" evidence="2">
    <location>
        <begin position="2"/>
        <end position="83"/>
    </location>
</feature>
<feature type="compositionally biased region" description="Basic residues" evidence="1">
    <location>
        <begin position="95"/>
        <end position="112"/>
    </location>
</feature>
<keyword evidence="4" id="KW-1185">Reference proteome</keyword>
<proteinExistence type="predicted"/>
<protein>
    <recommendedName>
        <fullName evidence="2">Glycoside hydrolase family 65 central catalytic domain-containing protein</fullName>
    </recommendedName>
</protein>
<dbReference type="EMBL" id="BSUN01000001">
    <property type="protein sequence ID" value="GMA35022.1"/>
    <property type="molecule type" value="Genomic_DNA"/>
</dbReference>
<evidence type="ECO:0000313" key="4">
    <source>
        <dbReference type="Proteomes" id="UP001157125"/>
    </source>
</evidence>
<name>A0ABQ6IAY8_9MICO</name>
<dbReference type="PANTHER" id="PTHR11051:SF8">
    <property type="entry name" value="PROTEIN-GLUCOSYLGALACTOSYLHYDROXYLYSINE GLUCOSIDASE"/>
    <property type="match status" value="1"/>
</dbReference>
<feature type="region of interest" description="Disordered" evidence="1">
    <location>
        <begin position="83"/>
        <end position="117"/>
    </location>
</feature>
<dbReference type="InterPro" id="IPR008928">
    <property type="entry name" value="6-hairpin_glycosidase_sf"/>
</dbReference>
<dbReference type="InterPro" id="IPR012341">
    <property type="entry name" value="6hp_glycosidase-like_sf"/>
</dbReference>
<dbReference type="SUPFAM" id="SSF48208">
    <property type="entry name" value="Six-hairpin glycosidases"/>
    <property type="match status" value="1"/>
</dbReference>
<gene>
    <name evidence="3" type="ORF">GCM10025876_12260</name>
</gene>
<dbReference type="Gene3D" id="1.50.10.10">
    <property type="match status" value="1"/>
</dbReference>
<reference evidence="4" key="1">
    <citation type="journal article" date="2019" name="Int. J. Syst. Evol. Microbiol.">
        <title>The Global Catalogue of Microorganisms (GCM) 10K type strain sequencing project: providing services to taxonomists for standard genome sequencing and annotation.</title>
        <authorList>
            <consortium name="The Broad Institute Genomics Platform"/>
            <consortium name="The Broad Institute Genome Sequencing Center for Infectious Disease"/>
            <person name="Wu L."/>
            <person name="Ma J."/>
        </authorList>
    </citation>
    <scope>NUCLEOTIDE SEQUENCE [LARGE SCALE GENOMIC DNA]</scope>
    <source>
        <strain evidence="4">NBRC 112299</strain>
    </source>
</reference>